<protein>
    <submittedName>
        <fullName evidence="8">Uncharacterized protein</fullName>
    </submittedName>
</protein>
<reference evidence="8" key="1">
    <citation type="submission" date="2020-04" db="EMBL/GenBank/DDBJ databases">
        <authorList>
            <person name="Alioto T."/>
            <person name="Alioto T."/>
            <person name="Gomez Garrido J."/>
        </authorList>
    </citation>
    <scope>NUCLEOTIDE SEQUENCE</scope>
    <source>
        <strain evidence="8">A484AB</strain>
    </source>
</reference>
<proteinExistence type="inferred from homology"/>
<dbReference type="GO" id="GO:0004518">
    <property type="term" value="F:nuclease activity"/>
    <property type="evidence" value="ECO:0007669"/>
    <property type="project" value="UniProtKB-KW"/>
</dbReference>
<evidence type="ECO:0000313" key="8">
    <source>
        <dbReference type="EMBL" id="CAB4043208.1"/>
    </source>
</evidence>
<gene>
    <name evidence="8" type="ORF">PACLA_8A058079</name>
</gene>
<dbReference type="OrthoDB" id="2668416at2759"/>
<dbReference type="PANTHER" id="PTHR22930:SF85">
    <property type="entry name" value="GH03217P-RELATED"/>
    <property type="match status" value="1"/>
</dbReference>
<keyword evidence="9" id="KW-1185">Reference proteome</keyword>
<keyword evidence="6" id="KW-0378">Hydrolase</keyword>
<evidence type="ECO:0000256" key="2">
    <source>
        <dbReference type="ARBA" id="ARBA00004123"/>
    </source>
</evidence>
<dbReference type="InterPro" id="IPR045249">
    <property type="entry name" value="HARBI1-like"/>
</dbReference>
<organism evidence="8 9">
    <name type="scientific">Paramuricea clavata</name>
    <name type="common">Red gorgonian</name>
    <name type="synonym">Violescent sea-whip</name>
    <dbReference type="NCBI Taxonomy" id="317549"/>
    <lineage>
        <taxon>Eukaryota</taxon>
        <taxon>Metazoa</taxon>
        <taxon>Cnidaria</taxon>
        <taxon>Anthozoa</taxon>
        <taxon>Octocorallia</taxon>
        <taxon>Malacalcyonacea</taxon>
        <taxon>Plexauridae</taxon>
        <taxon>Paramuricea</taxon>
    </lineage>
</organism>
<name>A0A6S7KGR6_PARCT</name>
<dbReference type="PANTHER" id="PTHR22930">
    <property type="match status" value="1"/>
</dbReference>
<keyword evidence="4" id="KW-0540">Nuclease</keyword>
<dbReference type="GO" id="GO:0046872">
    <property type="term" value="F:metal ion binding"/>
    <property type="evidence" value="ECO:0007669"/>
    <property type="project" value="UniProtKB-KW"/>
</dbReference>
<dbReference type="GO" id="GO:0016787">
    <property type="term" value="F:hydrolase activity"/>
    <property type="evidence" value="ECO:0007669"/>
    <property type="project" value="UniProtKB-KW"/>
</dbReference>
<accession>A0A6S7KGR6</accession>
<evidence type="ECO:0000256" key="3">
    <source>
        <dbReference type="ARBA" id="ARBA00006958"/>
    </source>
</evidence>
<dbReference type="EMBL" id="CACRXK020031773">
    <property type="protein sequence ID" value="CAB4043208.1"/>
    <property type="molecule type" value="Genomic_DNA"/>
</dbReference>
<keyword evidence="7" id="KW-0539">Nucleus</keyword>
<dbReference type="GO" id="GO:0005634">
    <property type="term" value="C:nucleus"/>
    <property type="evidence" value="ECO:0007669"/>
    <property type="project" value="UniProtKB-SubCell"/>
</dbReference>
<evidence type="ECO:0000313" key="9">
    <source>
        <dbReference type="Proteomes" id="UP001152795"/>
    </source>
</evidence>
<comment type="similarity">
    <text evidence="3">Belongs to the HARBI1 family.</text>
</comment>
<evidence type="ECO:0000256" key="5">
    <source>
        <dbReference type="ARBA" id="ARBA00022723"/>
    </source>
</evidence>
<dbReference type="InterPro" id="IPR027806">
    <property type="entry name" value="HARBI1_dom"/>
</dbReference>
<evidence type="ECO:0000256" key="6">
    <source>
        <dbReference type="ARBA" id="ARBA00022801"/>
    </source>
</evidence>
<dbReference type="Proteomes" id="UP001152795">
    <property type="component" value="Unassembled WGS sequence"/>
</dbReference>
<dbReference type="Pfam" id="PF13359">
    <property type="entry name" value="DDE_Tnp_4"/>
    <property type="match status" value="1"/>
</dbReference>
<evidence type="ECO:0000256" key="7">
    <source>
        <dbReference type="ARBA" id="ARBA00023242"/>
    </source>
</evidence>
<comment type="caution">
    <text evidence="8">The sequence shown here is derived from an EMBL/GenBank/DDBJ whole genome shotgun (WGS) entry which is preliminary data.</text>
</comment>
<dbReference type="AlphaFoldDB" id="A0A6S7KGR6"/>
<evidence type="ECO:0000256" key="1">
    <source>
        <dbReference type="ARBA" id="ARBA00001968"/>
    </source>
</evidence>
<comment type="cofactor">
    <cofactor evidence="1">
        <name>a divalent metal cation</name>
        <dbReference type="ChEBI" id="CHEBI:60240"/>
    </cofactor>
</comment>
<sequence length="388" mass="44702">MIGFSKQDGGRRGGRYIFVVLATIISNYEKNIERNRVRFRKQFLKLTNQLRRNAKKREALLFLYFRAFGNRLFTERRFWVQESKDIGSFWEKTVALWKEDSLWLENFRMSRGTFDFVCHKISGNLLRQDTTFRKAISVEKRFAICLWHLATGEDFRSLAWRFGVGKSTACEIVNDVCEAIVDVLLSTVLKWPTGGALRTVLDGFPQIWGFSQFTDVNIKWPGKVHDARILANSGIFRKAEAGLLFPDITVNISGRGVMYHAVVLIGDPACPLLPWLMKRYTNNGNLSQDQKNFNYRLSRARQVVECAFGRLKNRYRCLLSKSYTCLDYLPTKVAACCVLHNICEMRADSLPDMLPIANNDETVNVAVQIDNANAEVIRDSLREYFKTN</sequence>
<comment type="subcellular location">
    <subcellularLocation>
        <location evidence="2">Nucleus</location>
    </subcellularLocation>
</comment>
<keyword evidence="5" id="KW-0479">Metal-binding</keyword>
<evidence type="ECO:0000256" key="4">
    <source>
        <dbReference type="ARBA" id="ARBA00022722"/>
    </source>
</evidence>